<dbReference type="EMBL" id="KV425552">
    <property type="protein sequence ID" value="KZT30129.1"/>
    <property type="molecule type" value="Genomic_DNA"/>
</dbReference>
<feature type="transmembrane region" description="Helical" evidence="1">
    <location>
        <begin position="141"/>
        <end position="160"/>
    </location>
</feature>
<name>A0A165VSP2_9AGAM</name>
<keyword evidence="3" id="KW-1185">Reference proteome</keyword>
<evidence type="ECO:0000256" key="1">
    <source>
        <dbReference type="SAM" id="Phobius"/>
    </source>
</evidence>
<evidence type="ECO:0000313" key="2">
    <source>
        <dbReference type="EMBL" id="KZT30129.1"/>
    </source>
</evidence>
<keyword evidence="1" id="KW-0472">Membrane</keyword>
<dbReference type="InParanoid" id="A0A165VSP2"/>
<feature type="transmembrane region" description="Helical" evidence="1">
    <location>
        <begin position="35"/>
        <end position="59"/>
    </location>
</feature>
<dbReference type="Proteomes" id="UP000076761">
    <property type="component" value="Unassembled WGS sequence"/>
</dbReference>
<dbReference type="OrthoDB" id="3256800at2759"/>
<dbReference type="AlphaFoldDB" id="A0A165VSP2"/>
<sequence>MALFLIEMTFVTFLSARYAKTETLTFGNATICNNALSWSLVPAIVFDTIMGSVIIYRAVLHVKTSRQMDIPASWGYGGRLLTTLMRDSIQYYMWYVIHTLESLAPIPQNVYLNLSSILLVFLLVALSNLMTDALANIQPFLIPWIMIVPTSSATSMILHLHQVSSQDRCSIIDFDPDSPVELDTSIRFVHTASRNGLTPEVEA</sequence>
<organism evidence="2 3">
    <name type="scientific">Neolentinus lepideus HHB14362 ss-1</name>
    <dbReference type="NCBI Taxonomy" id="1314782"/>
    <lineage>
        <taxon>Eukaryota</taxon>
        <taxon>Fungi</taxon>
        <taxon>Dikarya</taxon>
        <taxon>Basidiomycota</taxon>
        <taxon>Agaricomycotina</taxon>
        <taxon>Agaricomycetes</taxon>
        <taxon>Gloeophyllales</taxon>
        <taxon>Gloeophyllaceae</taxon>
        <taxon>Neolentinus</taxon>
    </lineage>
</organism>
<evidence type="ECO:0000313" key="3">
    <source>
        <dbReference type="Proteomes" id="UP000076761"/>
    </source>
</evidence>
<proteinExistence type="predicted"/>
<accession>A0A165VSP2</accession>
<gene>
    <name evidence="2" type="ORF">NEOLEDRAFT_1174457</name>
</gene>
<keyword evidence="1" id="KW-0812">Transmembrane</keyword>
<reference evidence="2 3" key="1">
    <citation type="journal article" date="2016" name="Mol. Biol. Evol.">
        <title>Comparative Genomics of Early-Diverging Mushroom-Forming Fungi Provides Insights into the Origins of Lignocellulose Decay Capabilities.</title>
        <authorList>
            <person name="Nagy L.G."/>
            <person name="Riley R."/>
            <person name="Tritt A."/>
            <person name="Adam C."/>
            <person name="Daum C."/>
            <person name="Floudas D."/>
            <person name="Sun H."/>
            <person name="Yadav J.S."/>
            <person name="Pangilinan J."/>
            <person name="Larsson K.H."/>
            <person name="Matsuura K."/>
            <person name="Barry K."/>
            <person name="Labutti K."/>
            <person name="Kuo R."/>
            <person name="Ohm R.A."/>
            <person name="Bhattacharya S.S."/>
            <person name="Shirouzu T."/>
            <person name="Yoshinaga Y."/>
            <person name="Martin F.M."/>
            <person name="Grigoriev I.V."/>
            <person name="Hibbett D.S."/>
        </authorList>
    </citation>
    <scope>NUCLEOTIDE SEQUENCE [LARGE SCALE GENOMIC DNA]</scope>
    <source>
        <strain evidence="2 3">HHB14362 ss-1</strain>
    </source>
</reference>
<protein>
    <submittedName>
        <fullName evidence="2">Uncharacterized protein</fullName>
    </submittedName>
</protein>
<keyword evidence="1" id="KW-1133">Transmembrane helix</keyword>
<feature type="transmembrane region" description="Helical" evidence="1">
    <location>
        <begin position="110"/>
        <end position="129"/>
    </location>
</feature>